<dbReference type="Gene3D" id="3.90.228.10">
    <property type="match status" value="1"/>
</dbReference>
<dbReference type="Proteomes" id="UP000002748">
    <property type="component" value="Unassembled WGS sequence"/>
</dbReference>
<dbReference type="GO" id="GO:0003950">
    <property type="term" value="F:NAD+ poly-ADP-ribosyltransferase activity"/>
    <property type="evidence" value="ECO:0007669"/>
    <property type="project" value="InterPro"/>
</dbReference>
<dbReference type="Pfam" id="PF00644">
    <property type="entry name" value="PARP"/>
    <property type="match status" value="1"/>
</dbReference>
<keyword evidence="1" id="KW-0328">Glycosyltransferase</keyword>
<feature type="region of interest" description="Disordered" evidence="5">
    <location>
        <begin position="1"/>
        <end position="83"/>
    </location>
</feature>
<dbReference type="VEuPathDB" id="FungiDB:A1Q1_03013"/>
<evidence type="ECO:0000256" key="2">
    <source>
        <dbReference type="ARBA" id="ARBA00022679"/>
    </source>
</evidence>
<dbReference type="EMBL" id="ALBS01000217">
    <property type="protein sequence ID" value="EJT47975.1"/>
    <property type="molecule type" value="Genomic_DNA"/>
</dbReference>
<evidence type="ECO:0000256" key="4">
    <source>
        <dbReference type="ARBA" id="ARBA00023027"/>
    </source>
</evidence>
<reference evidence="7 8" key="1">
    <citation type="journal article" date="2012" name="Eukaryot. Cell">
        <title>Draft genome sequence of CBS 2479, the standard type strain of Trichosporon asahii.</title>
        <authorList>
            <person name="Yang R.Y."/>
            <person name="Li H.T."/>
            <person name="Zhu H."/>
            <person name="Zhou G.P."/>
            <person name="Wang M."/>
            <person name="Wang L."/>
        </authorList>
    </citation>
    <scope>NUCLEOTIDE SEQUENCE [LARGE SCALE GENOMIC DNA]</scope>
    <source>
        <strain evidence="8">ATCC 90039 / CBS 2479 / JCM 2466 / KCTC 7840 / NCYC 2677 / UAMH 7654</strain>
    </source>
</reference>
<keyword evidence="3" id="KW-0548">Nucleotidyltransferase</keyword>
<dbReference type="RefSeq" id="XP_014179717.1">
    <property type="nucleotide sequence ID" value="XM_014324242.1"/>
</dbReference>
<keyword evidence="4" id="KW-0520">NAD</keyword>
<evidence type="ECO:0000256" key="1">
    <source>
        <dbReference type="ARBA" id="ARBA00022676"/>
    </source>
</evidence>
<evidence type="ECO:0000259" key="6">
    <source>
        <dbReference type="Pfam" id="PF00644"/>
    </source>
</evidence>
<feature type="compositionally biased region" description="Acidic residues" evidence="5">
    <location>
        <begin position="41"/>
        <end position="54"/>
    </location>
</feature>
<dbReference type="PANTHER" id="PTHR21328">
    <property type="entry name" value="POLY ADP-RIBOSE POLYMERASE FAMILY, MEMBER PARP"/>
    <property type="match status" value="1"/>
</dbReference>
<dbReference type="InterPro" id="IPR051838">
    <property type="entry name" value="ARTD_PARP"/>
</dbReference>
<dbReference type="OrthoDB" id="109543at2759"/>
<evidence type="ECO:0000256" key="3">
    <source>
        <dbReference type="ARBA" id="ARBA00022695"/>
    </source>
</evidence>
<keyword evidence="2" id="KW-0808">Transferase</keyword>
<evidence type="ECO:0000256" key="5">
    <source>
        <dbReference type="SAM" id="MobiDB-lite"/>
    </source>
</evidence>
<proteinExistence type="predicted"/>
<comment type="caution">
    <text evidence="7">The sequence shown here is derived from an EMBL/GenBank/DDBJ whole genome shotgun (WGS) entry which is preliminary data.</text>
</comment>
<protein>
    <recommendedName>
        <fullName evidence="6">PARP catalytic domain-containing protein</fullName>
    </recommendedName>
</protein>
<dbReference type="InterPro" id="IPR012317">
    <property type="entry name" value="Poly(ADP-ribose)pol_cat_dom"/>
</dbReference>
<accession>J4UAZ9</accession>
<dbReference type="KEGG" id="tasa:A1Q1_03013"/>
<gene>
    <name evidence="7" type="ORF">A1Q1_03013</name>
</gene>
<name>J4UAZ9_TRIAS</name>
<dbReference type="HOGENOM" id="CLU_371800_0_0_1"/>
<organism evidence="7 8">
    <name type="scientific">Trichosporon asahii var. asahii (strain ATCC 90039 / CBS 2479 / JCM 2466 / KCTC 7840 / NBRC 103889/ NCYC 2677 / UAMH 7654)</name>
    <name type="common">Yeast</name>
    <dbReference type="NCBI Taxonomy" id="1186058"/>
    <lineage>
        <taxon>Eukaryota</taxon>
        <taxon>Fungi</taxon>
        <taxon>Dikarya</taxon>
        <taxon>Basidiomycota</taxon>
        <taxon>Agaricomycotina</taxon>
        <taxon>Tremellomycetes</taxon>
        <taxon>Trichosporonales</taxon>
        <taxon>Trichosporonaceae</taxon>
        <taxon>Trichosporon</taxon>
    </lineage>
</organism>
<sequence length="748" mass="82269">MSDSQPPAKRSKRSHQRNLTLDSSHDISRGSASNPIKIMDEPTDDLITWEDGSDTDPFAAPSSEDDDVNGLDLYDSDPADDDAGDFLDHGDDLTLEDAEDNSLAVLGQAMLDEDIEEAKALLAHTRLVVQQVANSIEVVLPLDELSDIARAVSGLTSLKPITVRLSVHGGYRRTSPLPVVKVQHEESVTTTERICRDFIIGLQLCKVAQNYLVQRWEKRGEGFLSALAELLADRLANSGNHCLMCDAALPFPGLKPTVCDQSFCSFQLEEMGIGSSLAQFEMDPEVADLLLTLAVSACLDSYRLTVSPIKFPLNGLSGQPYTGDELMQVVNLVPKAQEVLEMGAKRKEKLLELSPHTVPLVSWIFATNRAHITSMPEEDYFPKMASTIEDSTMRQFQIETSTRAHAEKFEALKAAHGSFYAFHGSSMSNWHNILRQNLKNASRTPLMSAGAAYGEGIYLSTQSNVSKSYVYGRLGNAFAMPTAFTTGTAAASKAPSSFSWLNSELGANPVCLALVEVASSSRVHKHLHDTIIVASDESCVMLRYLFVYSSANAIPNVTAAEVVPKRYKNEKTIAFQSTLDEVTASGNLLVTSDGYFWDIEEVVAMVKAKNGLFINGFNQLSFAPEDVRAILNHRTGLGRELKKLERENAKLRTSIPRDLLARLNRHGQSCVRDHSAEFTTATQVIEEVRQLIENTTPAVKEALAKVPFEAIDSHTRRPFRDTITHALEMVTSGGECVHRFGDFLSQVR</sequence>
<evidence type="ECO:0000313" key="8">
    <source>
        <dbReference type="Proteomes" id="UP000002748"/>
    </source>
</evidence>
<evidence type="ECO:0000313" key="7">
    <source>
        <dbReference type="EMBL" id="EJT47975.1"/>
    </source>
</evidence>
<feature type="domain" description="PARP catalytic" evidence="6">
    <location>
        <begin position="391"/>
        <end position="471"/>
    </location>
</feature>
<dbReference type="GeneID" id="25986526"/>
<feature type="compositionally biased region" description="Acidic residues" evidence="5">
    <location>
        <begin position="63"/>
        <end position="83"/>
    </location>
</feature>
<dbReference type="AlphaFoldDB" id="J4UAZ9"/>
<dbReference type="GO" id="GO:0016779">
    <property type="term" value="F:nucleotidyltransferase activity"/>
    <property type="evidence" value="ECO:0007669"/>
    <property type="project" value="UniProtKB-KW"/>
</dbReference>
<dbReference type="SUPFAM" id="SSF56399">
    <property type="entry name" value="ADP-ribosylation"/>
    <property type="match status" value="1"/>
</dbReference>